<comment type="similarity">
    <text evidence="1">Belongs to the protein-tyrosine phosphatase family.</text>
</comment>
<dbReference type="Proteomes" id="UP000537204">
    <property type="component" value="Unassembled WGS sequence"/>
</dbReference>
<dbReference type="Gene3D" id="3.90.190.10">
    <property type="entry name" value="Protein tyrosine phosphatase superfamily"/>
    <property type="match status" value="1"/>
</dbReference>
<dbReference type="InterPro" id="IPR016130">
    <property type="entry name" value="Tyr_Pase_AS"/>
</dbReference>
<sequence>MRKNIILFLGLAFSIQMANASVTDSTRAVAVKGATNFRDLGGYTTKQGKQVKWGKIYRSGEISKLTDADLVLLNQRHINFIVDFRGNDEVAKAKDRLPQGAEYLQLPAGSENLGNWMAQLGKLNSADSLMESFYGQTSHLKAKYKPFFQALLKQSDSSALLFHCTAGKDRTGIGAALLLYALGVPEETILDDYLLSNEFRKEENEKMVKGMVKMGIKEQVAKDLAGVKKEYLMATYQAVLSEYGSMDSFLETEMGLSDSDITSLREKYTK</sequence>
<comment type="caution">
    <text evidence="3">The sequence shown here is derived from an EMBL/GenBank/DDBJ whole genome shotgun (WGS) entry which is preliminary data.</text>
</comment>
<dbReference type="EMBL" id="JACHCE010000001">
    <property type="protein sequence ID" value="MBB5634439.1"/>
    <property type="molecule type" value="Genomic_DNA"/>
</dbReference>
<accession>A0A7W8ZI29</accession>
<dbReference type="PANTHER" id="PTHR31126">
    <property type="entry name" value="TYROSINE-PROTEIN PHOSPHATASE"/>
    <property type="match status" value="1"/>
</dbReference>
<evidence type="ECO:0000313" key="4">
    <source>
        <dbReference type="Proteomes" id="UP000537204"/>
    </source>
</evidence>
<dbReference type="GO" id="GO:0004725">
    <property type="term" value="F:protein tyrosine phosphatase activity"/>
    <property type="evidence" value="ECO:0007669"/>
    <property type="project" value="UniProtKB-EC"/>
</dbReference>
<keyword evidence="3" id="KW-0378">Hydrolase</keyword>
<dbReference type="EC" id="3.1.3.48" evidence="3"/>
<reference evidence="3 4" key="1">
    <citation type="submission" date="2020-08" db="EMBL/GenBank/DDBJ databases">
        <title>Genomic Encyclopedia of Type Strains, Phase IV (KMG-V): Genome sequencing to study the core and pangenomes of soil and plant-associated prokaryotes.</title>
        <authorList>
            <person name="Whitman W."/>
        </authorList>
    </citation>
    <scope>NUCLEOTIDE SEQUENCE [LARGE SCALE GENOMIC DNA]</scope>
    <source>
        <strain evidence="3 4">S3M1</strain>
    </source>
</reference>
<name>A0A7W8ZI29_9SPHI</name>
<dbReference type="Pfam" id="PF13350">
    <property type="entry name" value="Y_phosphatase3"/>
    <property type="match status" value="1"/>
</dbReference>
<dbReference type="SUPFAM" id="SSF52799">
    <property type="entry name" value="(Phosphotyrosine protein) phosphatases II"/>
    <property type="match status" value="1"/>
</dbReference>
<dbReference type="InterPro" id="IPR029021">
    <property type="entry name" value="Prot-tyrosine_phosphatase-like"/>
</dbReference>
<evidence type="ECO:0000313" key="3">
    <source>
        <dbReference type="EMBL" id="MBB5634439.1"/>
    </source>
</evidence>
<proteinExistence type="inferred from homology"/>
<organism evidence="3 4">
    <name type="scientific">Pedobacter cryoconitis</name>
    <dbReference type="NCBI Taxonomy" id="188932"/>
    <lineage>
        <taxon>Bacteria</taxon>
        <taxon>Pseudomonadati</taxon>
        <taxon>Bacteroidota</taxon>
        <taxon>Sphingobacteriia</taxon>
        <taxon>Sphingobacteriales</taxon>
        <taxon>Sphingobacteriaceae</taxon>
        <taxon>Pedobacter</taxon>
    </lineage>
</organism>
<gene>
    <name evidence="3" type="ORF">HDE68_000324</name>
</gene>
<feature type="signal peptide" evidence="2">
    <location>
        <begin position="1"/>
        <end position="20"/>
    </location>
</feature>
<evidence type="ECO:0000256" key="1">
    <source>
        <dbReference type="ARBA" id="ARBA00009580"/>
    </source>
</evidence>
<dbReference type="InterPro" id="IPR026893">
    <property type="entry name" value="Tyr/Ser_Pase_IphP-type"/>
</dbReference>
<dbReference type="AlphaFoldDB" id="A0A7W8ZI29"/>
<dbReference type="PROSITE" id="PS00383">
    <property type="entry name" value="TYR_PHOSPHATASE_1"/>
    <property type="match status" value="1"/>
</dbReference>
<keyword evidence="2" id="KW-0732">Signal</keyword>
<feature type="chain" id="PRO_5031575537" evidence="2">
    <location>
        <begin position="21"/>
        <end position="270"/>
    </location>
</feature>
<dbReference type="RefSeq" id="WP_183878248.1">
    <property type="nucleotide sequence ID" value="NZ_JACHCD010000002.1"/>
</dbReference>
<evidence type="ECO:0000256" key="2">
    <source>
        <dbReference type="SAM" id="SignalP"/>
    </source>
</evidence>
<protein>
    <submittedName>
        <fullName evidence="3">Protein-tyrosine phosphatase</fullName>
        <ecNumber evidence="3">3.1.3.48</ecNumber>
    </submittedName>
</protein>
<dbReference type="PANTHER" id="PTHR31126:SF1">
    <property type="entry name" value="TYROSINE SPECIFIC PROTEIN PHOSPHATASES DOMAIN-CONTAINING PROTEIN"/>
    <property type="match status" value="1"/>
</dbReference>